<keyword evidence="10" id="KW-1133">Transmembrane helix</keyword>
<dbReference type="InterPro" id="IPR047117">
    <property type="entry name" value="PERK1-13-like"/>
</dbReference>
<feature type="compositionally biased region" description="Polar residues" evidence="15">
    <location>
        <begin position="202"/>
        <end position="211"/>
    </location>
</feature>
<evidence type="ECO:0000313" key="18">
    <source>
        <dbReference type="Proteomes" id="UP000008694"/>
    </source>
</evidence>
<organism evidence="18">
    <name type="scientific">Arabidopsis lyrata subsp. lyrata</name>
    <name type="common">Lyre-leaved rock-cress</name>
    <dbReference type="NCBI Taxonomy" id="81972"/>
    <lineage>
        <taxon>Eukaryota</taxon>
        <taxon>Viridiplantae</taxon>
        <taxon>Streptophyta</taxon>
        <taxon>Embryophyta</taxon>
        <taxon>Tracheophyta</taxon>
        <taxon>Spermatophyta</taxon>
        <taxon>Magnoliopsida</taxon>
        <taxon>eudicotyledons</taxon>
        <taxon>Gunneridae</taxon>
        <taxon>Pentapetalae</taxon>
        <taxon>rosids</taxon>
        <taxon>malvids</taxon>
        <taxon>Brassicales</taxon>
        <taxon>Brassicaceae</taxon>
        <taxon>Camelineae</taxon>
        <taxon>Arabidopsis</taxon>
    </lineage>
</organism>
<dbReference type="EC" id="2.7.11.1" evidence="2"/>
<dbReference type="Gene3D" id="1.10.510.10">
    <property type="entry name" value="Transferase(Phosphotransferase) domain 1"/>
    <property type="match status" value="1"/>
</dbReference>
<evidence type="ECO:0000256" key="5">
    <source>
        <dbReference type="ARBA" id="ARBA00022679"/>
    </source>
</evidence>
<feature type="domain" description="Protein kinase" evidence="16">
    <location>
        <begin position="1"/>
        <end position="179"/>
    </location>
</feature>
<keyword evidence="3" id="KW-1003">Cell membrane</keyword>
<dbReference type="SUPFAM" id="SSF56112">
    <property type="entry name" value="Protein kinase-like (PK-like)"/>
    <property type="match status" value="1"/>
</dbReference>
<protein>
    <recommendedName>
        <fullName evidence="2">non-specific serine/threonine protein kinase</fullName>
        <ecNumber evidence="2">2.7.11.1</ecNumber>
    </recommendedName>
</protein>
<dbReference type="InterPro" id="IPR017441">
    <property type="entry name" value="Protein_kinase_ATP_BS"/>
</dbReference>
<dbReference type="GO" id="GO:0004674">
    <property type="term" value="F:protein serine/threonine kinase activity"/>
    <property type="evidence" value="ECO:0007669"/>
    <property type="project" value="UniProtKB-KW"/>
</dbReference>
<comment type="catalytic activity">
    <reaction evidence="12">
        <text>L-threonyl-[protein] + ATP = O-phospho-L-threonyl-[protein] + ADP + H(+)</text>
        <dbReference type="Rhea" id="RHEA:46608"/>
        <dbReference type="Rhea" id="RHEA-COMP:11060"/>
        <dbReference type="Rhea" id="RHEA-COMP:11605"/>
        <dbReference type="ChEBI" id="CHEBI:15378"/>
        <dbReference type="ChEBI" id="CHEBI:30013"/>
        <dbReference type="ChEBI" id="CHEBI:30616"/>
        <dbReference type="ChEBI" id="CHEBI:61977"/>
        <dbReference type="ChEBI" id="CHEBI:456216"/>
        <dbReference type="EC" id="2.7.11.1"/>
    </reaction>
</comment>
<feature type="region of interest" description="Disordered" evidence="15">
    <location>
        <begin position="194"/>
        <end position="214"/>
    </location>
</feature>
<evidence type="ECO:0000256" key="13">
    <source>
        <dbReference type="ARBA" id="ARBA00048679"/>
    </source>
</evidence>
<evidence type="ECO:0000256" key="6">
    <source>
        <dbReference type="ARBA" id="ARBA00022692"/>
    </source>
</evidence>
<keyword evidence="18" id="KW-1185">Reference proteome</keyword>
<evidence type="ECO:0000256" key="12">
    <source>
        <dbReference type="ARBA" id="ARBA00047899"/>
    </source>
</evidence>
<keyword evidence="9 14" id="KW-0067">ATP-binding</keyword>
<keyword evidence="4" id="KW-0723">Serine/threonine-protein kinase</keyword>
<evidence type="ECO:0000313" key="17">
    <source>
        <dbReference type="EMBL" id="EFH38836.1"/>
    </source>
</evidence>
<dbReference type="Gene3D" id="3.30.200.20">
    <property type="entry name" value="Phosphorylase Kinase, domain 1"/>
    <property type="match status" value="1"/>
</dbReference>
<dbReference type="AlphaFoldDB" id="D7MX96"/>
<sequence>MSNLLGQGRFGYVHKGVLPCGKEVAVKSLKQGEREFQAEVDIITHYSLAHFLSNLRLCVYQSYFLYTRRWQINFGLAKLSQDNYTHVSTRVMGTFGYLAPEYASSGKLSDKSDVFSFGVMLLELITGRPHVDLTGEMEDSLVDWVSRSPPLHSVSSAAIRHSARRRPKMSQVQTLIPLLDSFIVRALEGDMSMEDLSEGTRPGQSTYLSPGSVSSEYDASSYSADMKKFKKLALENKEKIQEIGVRDEYGLNPSASSREEMNRGSMKRNPQL</sequence>
<feature type="binding site" evidence="14">
    <location>
        <position position="27"/>
    </location>
    <ligand>
        <name>ATP</name>
        <dbReference type="ChEBI" id="CHEBI:30616"/>
    </ligand>
</feature>
<evidence type="ECO:0000256" key="14">
    <source>
        <dbReference type="PROSITE-ProRule" id="PRU10141"/>
    </source>
</evidence>
<dbReference type="GO" id="GO:0005886">
    <property type="term" value="C:plasma membrane"/>
    <property type="evidence" value="ECO:0007669"/>
    <property type="project" value="UniProtKB-SubCell"/>
</dbReference>
<evidence type="ECO:0000256" key="1">
    <source>
        <dbReference type="ARBA" id="ARBA00004162"/>
    </source>
</evidence>
<keyword evidence="7 14" id="KW-0547">Nucleotide-binding</keyword>
<dbReference type="GO" id="GO:0005524">
    <property type="term" value="F:ATP binding"/>
    <property type="evidence" value="ECO:0007669"/>
    <property type="project" value="UniProtKB-UniRule"/>
</dbReference>
<accession>D7MX96</accession>
<dbReference type="EMBL" id="GL348938">
    <property type="protein sequence ID" value="EFH38836.1"/>
    <property type="molecule type" value="Genomic_DNA"/>
</dbReference>
<dbReference type="Gramene" id="Al_scaffold_0310_2">
    <property type="protein sequence ID" value="Al_scaffold_0310_2"/>
    <property type="gene ID" value="Al_scaffold_0310_2"/>
</dbReference>
<dbReference type="PROSITE" id="PS50011">
    <property type="entry name" value="PROTEIN_KINASE_DOM"/>
    <property type="match status" value="1"/>
</dbReference>
<dbReference type="PANTHER" id="PTHR47982">
    <property type="entry name" value="PROLINE-RICH RECEPTOR-LIKE PROTEIN KINASE PERK4"/>
    <property type="match status" value="1"/>
</dbReference>
<keyword evidence="11" id="KW-0472">Membrane</keyword>
<comment type="catalytic activity">
    <reaction evidence="13">
        <text>L-seryl-[protein] + ATP = O-phospho-L-seryl-[protein] + ADP + H(+)</text>
        <dbReference type="Rhea" id="RHEA:17989"/>
        <dbReference type="Rhea" id="RHEA-COMP:9863"/>
        <dbReference type="Rhea" id="RHEA-COMP:11604"/>
        <dbReference type="ChEBI" id="CHEBI:15378"/>
        <dbReference type="ChEBI" id="CHEBI:29999"/>
        <dbReference type="ChEBI" id="CHEBI:30616"/>
        <dbReference type="ChEBI" id="CHEBI:83421"/>
        <dbReference type="ChEBI" id="CHEBI:456216"/>
        <dbReference type="EC" id="2.7.11.1"/>
    </reaction>
</comment>
<evidence type="ECO:0000256" key="15">
    <source>
        <dbReference type="SAM" id="MobiDB-lite"/>
    </source>
</evidence>
<dbReference type="PROSITE" id="PS00107">
    <property type="entry name" value="PROTEIN_KINASE_ATP"/>
    <property type="match status" value="1"/>
</dbReference>
<keyword evidence="8" id="KW-0418">Kinase</keyword>
<evidence type="ECO:0000259" key="16">
    <source>
        <dbReference type="PROSITE" id="PS50011"/>
    </source>
</evidence>
<evidence type="ECO:0000256" key="11">
    <source>
        <dbReference type="ARBA" id="ARBA00023136"/>
    </source>
</evidence>
<dbReference type="HOGENOM" id="CLU_1024317_0_0_1"/>
<dbReference type="PANTHER" id="PTHR47982:SF71">
    <property type="entry name" value="PROLINE-RICH RECEPTOR-LIKE PROTEIN KINASE PERK5"/>
    <property type="match status" value="1"/>
</dbReference>
<name>D7MX96_ARALL</name>
<dbReference type="InterPro" id="IPR000719">
    <property type="entry name" value="Prot_kinase_dom"/>
</dbReference>
<evidence type="ECO:0000256" key="4">
    <source>
        <dbReference type="ARBA" id="ARBA00022527"/>
    </source>
</evidence>
<evidence type="ECO:0000256" key="7">
    <source>
        <dbReference type="ARBA" id="ARBA00022741"/>
    </source>
</evidence>
<dbReference type="Pfam" id="PF00069">
    <property type="entry name" value="Pkinase"/>
    <property type="match status" value="1"/>
</dbReference>
<evidence type="ECO:0000256" key="9">
    <source>
        <dbReference type="ARBA" id="ARBA00022840"/>
    </source>
</evidence>
<reference evidence="18" key="1">
    <citation type="journal article" date="2011" name="Nat. Genet.">
        <title>The Arabidopsis lyrata genome sequence and the basis of rapid genome size change.</title>
        <authorList>
            <person name="Hu T.T."/>
            <person name="Pattyn P."/>
            <person name="Bakker E.G."/>
            <person name="Cao J."/>
            <person name="Cheng J.-F."/>
            <person name="Clark R.M."/>
            <person name="Fahlgren N."/>
            <person name="Fawcett J.A."/>
            <person name="Grimwood J."/>
            <person name="Gundlach H."/>
            <person name="Haberer G."/>
            <person name="Hollister J.D."/>
            <person name="Ossowski S."/>
            <person name="Ottilar R.P."/>
            <person name="Salamov A.A."/>
            <person name="Schneeberger K."/>
            <person name="Spannagl M."/>
            <person name="Wang X."/>
            <person name="Yang L."/>
            <person name="Nasrallah M.E."/>
            <person name="Bergelson J."/>
            <person name="Carrington J.C."/>
            <person name="Gaut B.S."/>
            <person name="Schmutz J."/>
            <person name="Mayer K.F.X."/>
            <person name="Van de Peer Y."/>
            <person name="Grigoriev I.V."/>
            <person name="Nordborg M."/>
            <person name="Weigel D."/>
            <person name="Guo Y.-L."/>
        </authorList>
    </citation>
    <scope>NUCLEOTIDE SEQUENCE [LARGE SCALE GENOMIC DNA]</scope>
    <source>
        <strain evidence="18">cv. MN47</strain>
    </source>
</reference>
<proteinExistence type="predicted"/>
<evidence type="ECO:0000256" key="2">
    <source>
        <dbReference type="ARBA" id="ARBA00012513"/>
    </source>
</evidence>
<gene>
    <name evidence="17" type="ORF">ARALYDRAFT_686571</name>
</gene>
<dbReference type="eggNOG" id="KOG1187">
    <property type="taxonomic scope" value="Eukaryota"/>
</dbReference>
<evidence type="ECO:0000256" key="10">
    <source>
        <dbReference type="ARBA" id="ARBA00022989"/>
    </source>
</evidence>
<keyword evidence="6" id="KW-0812">Transmembrane</keyword>
<comment type="subcellular location">
    <subcellularLocation>
        <location evidence="1">Cell membrane</location>
        <topology evidence="1">Single-pass membrane protein</topology>
    </subcellularLocation>
</comment>
<feature type="region of interest" description="Disordered" evidence="15">
    <location>
        <begin position="243"/>
        <end position="272"/>
    </location>
</feature>
<evidence type="ECO:0000256" key="8">
    <source>
        <dbReference type="ARBA" id="ARBA00022777"/>
    </source>
</evidence>
<dbReference type="Proteomes" id="UP000008694">
    <property type="component" value="Unassembled WGS sequence"/>
</dbReference>
<evidence type="ECO:0000256" key="3">
    <source>
        <dbReference type="ARBA" id="ARBA00022475"/>
    </source>
</evidence>
<keyword evidence="5" id="KW-0808">Transferase</keyword>
<dbReference type="STRING" id="81972.D7MX96"/>
<dbReference type="InterPro" id="IPR011009">
    <property type="entry name" value="Kinase-like_dom_sf"/>
</dbReference>